<keyword evidence="12 16" id="KW-0472">Membrane</keyword>
<dbReference type="GO" id="GO:0008808">
    <property type="term" value="F:cardiolipin synthase activity"/>
    <property type="evidence" value="ECO:0007669"/>
    <property type="project" value="UniProtKB-UniRule"/>
</dbReference>
<evidence type="ECO:0000313" key="18">
    <source>
        <dbReference type="EMBL" id="TKW68594.1"/>
    </source>
</evidence>
<dbReference type="Proteomes" id="UP000315344">
    <property type="component" value="Unassembled WGS sequence"/>
</dbReference>
<reference evidence="18 19" key="1">
    <citation type="journal article" date="2017" name="Nat. Commun.">
        <title>In situ click chemistry generation of cyclooxygenase-2 inhibitors.</title>
        <authorList>
            <person name="Bhardwaj A."/>
            <person name="Kaur J."/>
            <person name="Wuest M."/>
            <person name="Wuest F."/>
        </authorList>
    </citation>
    <scope>NUCLEOTIDE SEQUENCE [LARGE SCALE GENOMIC DNA]</scope>
    <source>
        <strain evidence="18">S2_012_000_R3_94</strain>
    </source>
</reference>
<dbReference type="PROSITE" id="PS50035">
    <property type="entry name" value="PLD"/>
    <property type="match status" value="2"/>
</dbReference>
<comment type="function">
    <text evidence="1">Could be a virulence factor.</text>
</comment>
<dbReference type="AlphaFoldDB" id="A0A533IDA9"/>
<dbReference type="InterPro" id="IPR025202">
    <property type="entry name" value="PLD-like_dom"/>
</dbReference>
<dbReference type="GO" id="GO:0005886">
    <property type="term" value="C:plasma membrane"/>
    <property type="evidence" value="ECO:0007669"/>
    <property type="project" value="UniProtKB-SubCell"/>
</dbReference>
<evidence type="ECO:0000256" key="16">
    <source>
        <dbReference type="SAM" id="Phobius"/>
    </source>
</evidence>
<dbReference type="SUPFAM" id="SSF56024">
    <property type="entry name" value="Phospholipase D/nuclease"/>
    <property type="match status" value="2"/>
</dbReference>
<dbReference type="SMART" id="SM00155">
    <property type="entry name" value="PLDc"/>
    <property type="match status" value="2"/>
</dbReference>
<dbReference type="GO" id="GO:0005576">
    <property type="term" value="C:extracellular region"/>
    <property type="evidence" value="ECO:0007669"/>
    <property type="project" value="UniProtKB-SubCell"/>
</dbReference>
<keyword evidence="13" id="KW-0594">Phospholipid biosynthesis</keyword>
<evidence type="ECO:0000256" key="15">
    <source>
        <dbReference type="NCBIfam" id="TIGR04265"/>
    </source>
</evidence>
<dbReference type="EMBL" id="VAFL01000001">
    <property type="protein sequence ID" value="TKW68594.1"/>
    <property type="molecule type" value="Genomic_DNA"/>
</dbReference>
<keyword evidence="9" id="KW-0677">Repeat</keyword>
<gene>
    <name evidence="18" type="primary">cls</name>
    <name evidence="18" type="ORF">DI616_00940</name>
</gene>
<name>A0A533IDA9_PARDE</name>
<dbReference type="NCBIfam" id="TIGR04265">
    <property type="entry name" value="bac_cardiolipin"/>
    <property type="match status" value="1"/>
</dbReference>
<evidence type="ECO:0000256" key="9">
    <source>
        <dbReference type="ARBA" id="ARBA00022737"/>
    </source>
</evidence>
<evidence type="ECO:0000256" key="10">
    <source>
        <dbReference type="ARBA" id="ARBA00022989"/>
    </source>
</evidence>
<feature type="transmembrane region" description="Helical" evidence="16">
    <location>
        <begin position="6"/>
        <end position="22"/>
    </location>
</feature>
<keyword evidence="10 16" id="KW-1133">Transmembrane helix</keyword>
<feature type="domain" description="PLD phosphodiesterase" evidence="17">
    <location>
        <begin position="389"/>
        <end position="416"/>
    </location>
</feature>
<accession>A0A533IDA9</accession>
<sequence length="476" mass="52702">MWTTFFLALNYVIAWAVVLRVLTRQRMEPSVRIAWIMVVEAIPFVGVLAYFMFGEIRIAHAERQRARDIRARLSGMWVPSPWAVTDPPEWIAGVTATVQAVGGMVPVSGNRLRLLAETDDGFDAMIDAINAATDHVHVLFYIWLDDDSGRRVAYALSAAARRGLACRIIVDAIGSRRFARSAAWQQMKADGVELVMAMPTGFSPARALSRRLDLRNHRKIVLIDNKIGFTGSRNAADMAFSLKPRYAPWVDIWLSVEGPVVRQMQGVFLADWMSYTGQDLGDSMLDAVPAVDDPGLVAQVLATGPDLRAGSVSDCIHAMLAVARRKVVITTPYYVPTASLDAAIQACARRGVEVTLILPARNDSLLVRGASEGFYFGLLRAGVRILLFEPGLLHSKLVTVDGRVAMLGSGNLDRRSFELNYEMNLVVMGTSFTEVLDARQKTYVERARVLDLAEVEAWSFWRRIRNNLLALAAPLL</sequence>
<dbReference type="Pfam" id="PF13091">
    <property type="entry name" value="PLDc_2"/>
    <property type="match status" value="2"/>
</dbReference>
<evidence type="ECO:0000259" key="17">
    <source>
        <dbReference type="PROSITE" id="PS50035"/>
    </source>
</evidence>
<dbReference type="GO" id="GO:0032049">
    <property type="term" value="P:cardiolipin biosynthetic process"/>
    <property type="evidence" value="ECO:0007669"/>
    <property type="project" value="UniProtKB-UniRule"/>
</dbReference>
<keyword evidence="5" id="KW-0444">Lipid biosynthesis</keyword>
<evidence type="ECO:0000256" key="1">
    <source>
        <dbReference type="ARBA" id="ARBA00003145"/>
    </source>
</evidence>
<evidence type="ECO:0000256" key="3">
    <source>
        <dbReference type="ARBA" id="ARBA00004651"/>
    </source>
</evidence>
<dbReference type="InterPro" id="IPR027379">
    <property type="entry name" value="CLS_N"/>
</dbReference>
<keyword evidence="7" id="KW-0808">Transferase</keyword>
<evidence type="ECO:0000256" key="4">
    <source>
        <dbReference type="ARBA" id="ARBA00022475"/>
    </source>
</evidence>
<keyword evidence="6" id="KW-0964">Secreted</keyword>
<keyword evidence="4" id="KW-1003">Cell membrane</keyword>
<keyword evidence="8 16" id="KW-0812">Transmembrane</keyword>
<dbReference type="PANTHER" id="PTHR21248">
    <property type="entry name" value="CARDIOLIPIN SYNTHASE"/>
    <property type="match status" value="1"/>
</dbReference>
<keyword evidence="14" id="KW-1208">Phospholipid metabolism</keyword>
<evidence type="ECO:0000256" key="7">
    <source>
        <dbReference type="ARBA" id="ARBA00022679"/>
    </source>
</evidence>
<dbReference type="Gene3D" id="3.30.870.10">
    <property type="entry name" value="Endonuclease Chain A"/>
    <property type="match status" value="2"/>
</dbReference>
<evidence type="ECO:0000256" key="2">
    <source>
        <dbReference type="ARBA" id="ARBA00004613"/>
    </source>
</evidence>
<dbReference type="Pfam" id="PF13396">
    <property type="entry name" value="PLDc_N"/>
    <property type="match status" value="1"/>
</dbReference>
<dbReference type="CDD" id="cd09152">
    <property type="entry name" value="PLDc_EcCLS_like_1"/>
    <property type="match status" value="1"/>
</dbReference>
<evidence type="ECO:0000256" key="8">
    <source>
        <dbReference type="ARBA" id="ARBA00022692"/>
    </source>
</evidence>
<dbReference type="InterPro" id="IPR022924">
    <property type="entry name" value="Cardiolipin_synthase"/>
</dbReference>
<comment type="caution">
    <text evidence="18">The sequence shown here is derived from an EMBL/GenBank/DDBJ whole genome shotgun (WGS) entry which is preliminary data.</text>
</comment>
<evidence type="ECO:0000256" key="13">
    <source>
        <dbReference type="ARBA" id="ARBA00023209"/>
    </source>
</evidence>
<dbReference type="PANTHER" id="PTHR21248:SF22">
    <property type="entry name" value="PHOSPHOLIPASE D"/>
    <property type="match status" value="1"/>
</dbReference>
<evidence type="ECO:0000256" key="12">
    <source>
        <dbReference type="ARBA" id="ARBA00023136"/>
    </source>
</evidence>
<evidence type="ECO:0000256" key="14">
    <source>
        <dbReference type="ARBA" id="ARBA00023264"/>
    </source>
</evidence>
<feature type="domain" description="PLD phosphodiesterase" evidence="17">
    <location>
        <begin position="212"/>
        <end position="239"/>
    </location>
</feature>
<protein>
    <recommendedName>
        <fullName evidence="15">Cardiolipin synthase</fullName>
        <ecNumber evidence="15">2.7.8.-</ecNumber>
    </recommendedName>
</protein>
<dbReference type="InterPro" id="IPR001736">
    <property type="entry name" value="PLipase_D/transphosphatidylase"/>
</dbReference>
<dbReference type="EC" id="2.7.8.-" evidence="15"/>
<feature type="transmembrane region" description="Helical" evidence="16">
    <location>
        <begin position="34"/>
        <end position="53"/>
    </location>
</feature>
<organism evidence="18 19">
    <name type="scientific">Paracoccus denitrificans</name>
    <dbReference type="NCBI Taxonomy" id="266"/>
    <lineage>
        <taxon>Bacteria</taxon>
        <taxon>Pseudomonadati</taxon>
        <taxon>Pseudomonadota</taxon>
        <taxon>Alphaproteobacteria</taxon>
        <taxon>Rhodobacterales</taxon>
        <taxon>Paracoccaceae</taxon>
        <taxon>Paracoccus</taxon>
    </lineage>
</organism>
<comment type="subcellular location">
    <subcellularLocation>
        <location evidence="3">Cell membrane</location>
        <topology evidence="3">Multi-pass membrane protein</topology>
    </subcellularLocation>
    <subcellularLocation>
        <location evidence="2">Secreted</location>
    </subcellularLocation>
</comment>
<proteinExistence type="predicted"/>
<keyword evidence="11" id="KW-0443">Lipid metabolism</keyword>
<evidence type="ECO:0000256" key="5">
    <source>
        <dbReference type="ARBA" id="ARBA00022516"/>
    </source>
</evidence>
<evidence type="ECO:0000256" key="11">
    <source>
        <dbReference type="ARBA" id="ARBA00023098"/>
    </source>
</evidence>
<evidence type="ECO:0000256" key="6">
    <source>
        <dbReference type="ARBA" id="ARBA00022525"/>
    </source>
</evidence>
<evidence type="ECO:0000313" key="19">
    <source>
        <dbReference type="Proteomes" id="UP000315344"/>
    </source>
</evidence>